<keyword evidence="3" id="KW-1185">Reference proteome</keyword>
<feature type="region of interest" description="Disordered" evidence="1">
    <location>
        <begin position="88"/>
        <end position="118"/>
    </location>
</feature>
<dbReference type="AlphaFoldDB" id="A0A1V6RZ82"/>
<dbReference type="STRING" id="29845.A0A1V6RZ82"/>
<comment type="caution">
    <text evidence="2">The sequence shown here is derived from an EMBL/GenBank/DDBJ whole genome shotgun (WGS) entry which is preliminary data.</text>
</comment>
<dbReference type="PANTHER" id="PTHR47843">
    <property type="entry name" value="BTB DOMAIN-CONTAINING PROTEIN-RELATED"/>
    <property type="match status" value="1"/>
</dbReference>
<evidence type="ECO:0008006" key="4">
    <source>
        <dbReference type="Google" id="ProtNLM"/>
    </source>
</evidence>
<evidence type="ECO:0000313" key="3">
    <source>
        <dbReference type="Proteomes" id="UP000191518"/>
    </source>
</evidence>
<evidence type="ECO:0000256" key="1">
    <source>
        <dbReference type="SAM" id="MobiDB-lite"/>
    </source>
</evidence>
<gene>
    <name evidence="2" type="ORF">PENVUL_c016G00281</name>
</gene>
<dbReference type="EMBL" id="MDYP01000016">
    <property type="protein sequence ID" value="OQE06819.1"/>
    <property type="molecule type" value="Genomic_DNA"/>
</dbReference>
<name>A0A1V6RZ82_9EURO</name>
<evidence type="ECO:0000313" key="2">
    <source>
        <dbReference type="EMBL" id="OQE06819.1"/>
    </source>
</evidence>
<dbReference type="Gene3D" id="3.30.710.10">
    <property type="entry name" value="Potassium Channel Kv1.1, Chain A"/>
    <property type="match status" value="1"/>
</dbReference>
<dbReference type="InterPro" id="IPR011333">
    <property type="entry name" value="SKP1/BTB/POZ_sf"/>
</dbReference>
<dbReference type="OrthoDB" id="9997739at2759"/>
<sequence>MELTEETPFQSMYSEKPIKAVVGGGKTIFYIHPGALLQGSSALTARVTGSWKTAGQETLDWSDFDEETMNCVLKFCYTREYNVPQHSCSSKGEAAPEKSAVSPAEDNARSGSPPMGRNHNGEAIVIHAKVYSFAHRYLVGNLQDYALFQMRICLNALLGEHTISYCPNHIYIKDAIQIIYGSTISREEIGMDPARRELCNFVATSPGDFRLHFVTPQEENGEFMVDLAFRLSGRLADFEYSNSVLEKKTGTKRRRNR</sequence>
<accession>A0A1V6RZ82</accession>
<proteinExistence type="predicted"/>
<organism evidence="2 3">
    <name type="scientific">Penicillium vulpinum</name>
    <dbReference type="NCBI Taxonomy" id="29845"/>
    <lineage>
        <taxon>Eukaryota</taxon>
        <taxon>Fungi</taxon>
        <taxon>Dikarya</taxon>
        <taxon>Ascomycota</taxon>
        <taxon>Pezizomycotina</taxon>
        <taxon>Eurotiomycetes</taxon>
        <taxon>Eurotiomycetidae</taxon>
        <taxon>Eurotiales</taxon>
        <taxon>Aspergillaceae</taxon>
        <taxon>Penicillium</taxon>
    </lineage>
</organism>
<dbReference type="Proteomes" id="UP000191518">
    <property type="component" value="Unassembled WGS sequence"/>
</dbReference>
<dbReference type="SUPFAM" id="SSF54695">
    <property type="entry name" value="POZ domain"/>
    <property type="match status" value="1"/>
</dbReference>
<protein>
    <recommendedName>
        <fullName evidence="4">BTB domain-containing protein</fullName>
    </recommendedName>
</protein>
<reference evidence="3" key="1">
    <citation type="journal article" date="2017" name="Nat. Microbiol.">
        <title>Global analysis of biosynthetic gene clusters reveals vast potential of secondary metabolite production in Penicillium species.</title>
        <authorList>
            <person name="Nielsen J.C."/>
            <person name="Grijseels S."/>
            <person name="Prigent S."/>
            <person name="Ji B."/>
            <person name="Dainat J."/>
            <person name="Nielsen K.F."/>
            <person name="Frisvad J.C."/>
            <person name="Workman M."/>
            <person name="Nielsen J."/>
        </authorList>
    </citation>
    <scope>NUCLEOTIDE SEQUENCE [LARGE SCALE GENOMIC DNA]</scope>
    <source>
        <strain evidence="3">IBT 29486</strain>
    </source>
</reference>